<evidence type="ECO:0000313" key="1">
    <source>
        <dbReference type="EMBL" id="NER30701.1"/>
    </source>
</evidence>
<reference evidence="1" key="1">
    <citation type="submission" date="2019-11" db="EMBL/GenBank/DDBJ databases">
        <title>Genomic insights into an expanded diversity of filamentous marine cyanobacteria reveals the extraordinary biosynthetic potential of Moorea and Okeania.</title>
        <authorList>
            <person name="Ferreira Leao T."/>
            <person name="Wang M."/>
            <person name="Moss N."/>
            <person name="Da Silva R."/>
            <person name="Sanders J."/>
            <person name="Nurk S."/>
            <person name="Gurevich A."/>
            <person name="Humphrey G."/>
            <person name="Reher R."/>
            <person name="Zhu Q."/>
            <person name="Belda-Ferre P."/>
            <person name="Glukhov E."/>
            <person name="Rex R."/>
            <person name="Dorrestein P.C."/>
            <person name="Knight R."/>
            <person name="Pevzner P."/>
            <person name="Gerwick W.H."/>
            <person name="Gerwick L."/>
        </authorList>
    </citation>
    <scope>NUCLEOTIDE SEQUENCE</scope>
    <source>
        <strain evidence="1">SIO1C4</strain>
    </source>
</reference>
<accession>A0A6B3NMA7</accession>
<gene>
    <name evidence="1" type="ORF">F6J89_24575</name>
</gene>
<dbReference type="AlphaFoldDB" id="A0A6B3NMA7"/>
<sequence>APPDIHRYVAEQILEEKDHEGKLRYIRLQLPLKEPCLAMDDASPENLKELLKQTDAYMSKKQATLEKFLENW</sequence>
<dbReference type="Gene3D" id="3.40.1090.10">
    <property type="entry name" value="Cytosolic phospholipase A2 catalytic domain"/>
    <property type="match status" value="1"/>
</dbReference>
<proteinExistence type="predicted"/>
<comment type="caution">
    <text evidence="1">The sequence shown here is derived from an EMBL/GenBank/DDBJ whole genome shotgun (WGS) entry which is preliminary data.</text>
</comment>
<organism evidence="1">
    <name type="scientific">Symploca sp. SIO1C4</name>
    <dbReference type="NCBI Taxonomy" id="2607765"/>
    <lineage>
        <taxon>Bacteria</taxon>
        <taxon>Bacillati</taxon>
        <taxon>Cyanobacteriota</taxon>
        <taxon>Cyanophyceae</taxon>
        <taxon>Coleofasciculales</taxon>
        <taxon>Coleofasciculaceae</taxon>
        <taxon>Symploca</taxon>
    </lineage>
</organism>
<feature type="non-terminal residue" evidence="1">
    <location>
        <position position="1"/>
    </location>
</feature>
<dbReference type="EMBL" id="JAAHFQ010000623">
    <property type="protein sequence ID" value="NER30701.1"/>
    <property type="molecule type" value="Genomic_DNA"/>
</dbReference>
<name>A0A6B3NMA7_9CYAN</name>
<protein>
    <submittedName>
        <fullName evidence="1">Patatin</fullName>
    </submittedName>
</protein>